<feature type="binding site" evidence="11">
    <location>
        <position position="41"/>
    </location>
    <ligand>
        <name>substrate</name>
    </ligand>
</feature>
<keyword evidence="5 11" id="KW-0479">Metal-binding</keyword>
<dbReference type="PRINTS" id="PR01099">
    <property type="entry name" value="HYETHTZKNASE"/>
</dbReference>
<evidence type="ECO:0000256" key="5">
    <source>
        <dbReference type="ARBA" id="ARBA00022723"/>
    </source>
</evidence>
<dbReference type="AlphaFoldDB" id="A0A6N9I0N3"/>
<dbReference type="EC" id="2.7.1.50" evidence="11"/>
<comment type="similarity">
    <text evidence="11">Belongs to the Thz kinase family.</text>
</comment>
<feature type="binding site" evidence="11">
    <location>
        <position position="116"/>
    </location>
    <ligand>
        <name>ATP</name>
        <dbReference type="ChEBI" id="CHEBI:30616"/>
    </ligand>
</feature>
<dbReference type="SUPFAM" id="SSF53613">
    <property type="entry name" value="Ribokinase-like"/>
    <property type="match status" value="1"/>
</dbReference>
<dbReference type="HAMAP" id="MF_00228">
    <property type="entry name" value="Thz_kinase"/>
    <property type="match status" value="1"/>
</dbReference>
<dbReference type="NCBIfam" id="NF006830">
    <property type="entry name" value="PRK09355.1"/>
    <property type="match status" value="1"/>
</dbReference>
<dbReference type="RefSeq" id="WP_161003201.1">
    <property type="nucleotide sequence ID" value="NZ_WEZQ01000005.1"/>
</dbReference>
<organism evidence="12 13">
    <name type="scientific">Furfurilactobacillus milii</name>
    <dbReference type="NCBI Taxonomy" id="2888272"/>
    <lineage>
        <taxon>Bacteria</taxon>
        <taxon>Bacillati</taxon>
        <taxon>Bacillota</taxon>
        <taxon>Bacilli</taxon>
        <taxon>Lactobacillales</taxon>
        <taxon>Lactobacillaceae</taxon>
        <taxon>Furfurilactobacillus</taxon>
    </lineage>
</organism>
<evidence type="ECO:0000256" key="4">
    <source>
        <dbReference type="ARBA" id="ARBA00022679"/>
    </source>
</evidence>
<keyword evidence="9 11" id="KW-0460">Magnesium</keyword>
<dbReference type="UniPathway" id="UPA00060">
    <property type="reaction ID" value="UER00139"/>
</dbReference>
<keyword evidence="7 11" id="KW-0418">Kinase</keyword>
<dbReference type="GO" id="GO:0004417">
    <property type="term" value="F:hydroxyethylthiazole kinase activity"/>
    <property type="evidence" value="ECO:0007669"/>
    <property type="project" value="UniProtKB-UniRule"/>
</dbReference>
<evidence type="ECO:0000313" key="12">
    <source>
        <dbReference type="EMBL" id="MYV16692.1"/>
    </source>
</evidence>
<reference evidence="12 13" key="1">
    <citation type="journal article" date="2019" name="Appl. Environ. Microbiol.">
        <title>Genetic determinants of hydroxycinnamic acid metabolism in heterofermentative lactobacilli.</title>
        <authorList>
            <person name="Gaur G."/>
            <person name="Oh J.H."/>
            <person name="Filannino P."/>
            <person name="Gobbetti M."/>
            <person name="van Pijkeren J.P."/>
            <person name="Ganzle M.G."/>
        </authorList>
    </citation>
    <scope>NUCLEOTIDE SEQUENCE [LARGE SCALE GENOMIC DNA]</scope>
    <source>
        <strain evidence="12 13">C5</strain>
    </source>
</reference>
<dbReference type="EMBL" id="WEZQ01000005">
    <property type="protein sequence ID" value="MYV16692.1"/>
    <property type="molecule type" value="Genomic_DNA"/>
</dbReference>
<evidence type="ECO:0000256" key="1">
    <source>
        <dbReference type="ARBA" id="ARBA00001771"/>
    </source>
</evidence>
<dbReference type="OrthoDB" id="9778146at2"/>
<comment type="catalytic activity">
    <reaction evidence="1 11">
        <text>5-(2-hydroxyethyl)-4-methylthiazole + ATP = 4-methyl-5-(2-phosphooxyethyl)-thiazole + ADP + H(+)</text>
        <dbReference type="Rhea" id="RHEA:24212"/>
        <dbReference type="ChEBI" id="CHEBI:15378"/>
        <dbReference type="ChEBI" id="CHEBI:17957"/>
        <dbReference type="ChEBI" id="CHEBI:30616"/>
        <dbReference type="ChEBI" id="CHEBI:58296"/>
        <dbReference type="ChEBI" id="CHEBI:456216"/>
        <dbReference type="EC" id="2.7.1.50"/>
    </reaction>
</comment>
<dbReference type="CDD" id="cd01170">
    <property type="entry name" value="THZ_kinase"/>
    <property type="match status" value="1"/>
</dbReference>
<evidence type="ECO:0000256" key="9">
    <source>
        <dbReference type="ARBA" id="ARBA00022842"/>
    </source>
</evidence>
<sequence>MNLSLLETIRETNPAVFTIANSVTIAEVANAVNAIGASPIMSKAKEEAGDLVGIAGAIALNLGTWTPDQIDQMVTVGSLANQHQRPVVIDPVAVGLPSRRQQFDRLIATAQPTVIRANAGEMAALSGDLSNSKGIDATGAVADPKRIVQAVALHYHCVAVMTGAIDWISDGQQTVSLHVGTPLFATHVGSGDMLSSVLAAYLAVESNAMTAAVTGTAIFGATGQWAVNQAKLTLRQPGSFGIALMDSFSQVTAETLSSYLKDKVVDE</sequence>
<evidence type="ECO:0000256" key="2">
    <source>
        <dbReference type="ARBA" id="ARBA00001946"/>
    </source>
</evidence>
<proteinExistence type="inferred from homology"/>
<feature type="binding site" evidence="11">
    <location>
        <position position="162"/>
    </location>
    <ligand>
        <name>ATP</name>
        <dbReference type="ChEBI" id="CHEBI:30616"/>
    </ligand>
</feature>
<gene>
    <name evidence="11 12" type="primary">thiM</name>
    <name evidence="12" type="ORF">GB993_04075</name>
</gene>
<comment type="pathway">
    <text evidence="3 11">Cofactor biosynthesis; thiamine diphosphate biosynthesis; 4-methyl-5-(2-phosphoethyl)-thiazole from 5-(2-hydroxyethyl)-4-methylthiazole: step 1/1.</text>
</comment>
<evidence type="ECO:0000256" key="10">
    <source>
        <dbReference type="ARBA" id="ARBA00022977"/>
    </source>
</evidence>
<accession>A0A6N9I0N3</accession>
<keyword evidence="6 11" id="KW-0547">Nucleotide-binding</keyword>
<dbReference type="InterPro" id="IPR000417">
    <property type="entry name" value="Hyethyz_kinase"/>
</dbReference>
<evidence type="ECO:0000256" key="7">
    <source>
        <dbReference type="ARBA" id="ARBA00022777"/>
    </source>
</evidence>
<evidence type="ECO:0000256" key="6">
    <source>
        <dbReference type="ARBA" id="ARBA00022741"/>
    </source>
</evidence>
<dbReference type="GO" id="GO:0009229">
    <property type="term" value="P:thiamine diphosphate biosynthetic process"/>
    <property type="evidence" value="ECO:0007669"/>
    <property type="project" value="UniProtKB-UniRule"/>
</dbReference>
<name>A0A6N9I0N3_9LACO</name>
<dbReference type="GO" id="GO:0009228">
    <property type="term" value="P:thiamine biosynthetic process"/>
    <property type="evidence" value="ECO:0007669"/>
    <property type="project" value="UniProtKB-KW"/>
</dbReference>
<keyword evidence="10 11" id="KW-0784">Thiamine biosynthesis</keyword>
<comment type="caution">
    <text evidence="12">The sequence shown here is derived from an EMBL/GenBank/DDBJ whole genome shotgun (WGS) entry which is preliminary data.</text>
</comment>
<dbReference type="GO" id="GO:0000287">
    <property type="term" value="F:magnesium ion binding"/>
    <property type="evidence" value="ECO:0007669"/>
    <property type="project" value="UniProtKB-UniRule"/>
</dbReference>
<dbReference type="GO" id="GO:0005524">
    <property type="term" value="F:ATP binding"/>
    <property type="evidence" value="ECO:0007669"/>
    <property type="project" value="UniProtKB-UniRule"/>
</dbReference>
<evidence type="ECO:0000256" key="11">
    <source>
        <dbReference type="HAMAP-Rule" id="MF_00228"/>
    </source>
</evidence>
<dbReference type="InterPro" id="IPR029056">
    <property type="entry name" value="Ribokinase-like"/>
</dbReference>
<dbReference type="Gene3D" id="3.40.1190.20">
    <property type="match status" value="1"/>
</dbReference>
<comment type="cofactor">
    <cofactor evidence="2 11">
        <name>Mg(2+)</name>
        <dbReference type="ChEBI" id="CHEBI:18420"/>
    </cofactor>
</comment>
<keyword evidence="8 11" id="KW-0067">ATP-binding</keyword>
<dbReference type="Pfam" id="PF02110">
    <property type="entry name" value="HK"/>
    <property type="match status" value="1"/>
</dbReference>
<protein>
    <recommendedName>
        <fullName evidence="11">Hydroxyethylthiazole kinase</fullName>
        <ecNumber evidence="11">2.7.1.50</ecNumber>
    </recommendedName>
    <alternativeName>
        <fullName evidence="11">4-methyl-5-beta-hydroxyethylthiazole kinase</fullName>
        <shortName evidence="11">TH kinase</shortName>
        <shortName evidence="11">Thz kinase</shortName>
    </alternativeName>
</protein>
<feature type="binding site" evidence="11">
    <location>
        <position position="189"/>
    </location>
    <ligand>
        <name>substrate</name>
    </ligand>
</feature>
<evidence type="ECO:0000256" key="8">
    <source>
        <dbReference type="ARBA" id="ARBA00022840"/>
    </source>
</evidence>
<dbReference type="Proteomes" id="UP000449209">
    <property type="component" value="Unassembled WGS sequence"/>
</dbReference>
<dbReference type="PIRSF" id="PIRSF000513">
    <property type="entry name" value="Thz_kinase"/>
    <property type="match status" value="1"/>
</dbReference>
<evidence type="ECO:0000256" key="3">
    <source>
        <dbReference type="ARBA" id="ARBA00004868"/>
    </source>
</evidence>
<keyword evidence="4 11" id="KW-0808">Transferase</keyword>
<evidence type="ECO:0000313" key="13">
    <source>
        <dbReference type="Proteomes" id="UP000449209"/>
    </source>
</evidence>
<comment type="function">
    <text evidence="11">Catalyzes the phosphorylation of the hydroxyl group of 4-methyl-5-beta-hydroxyethylthiazole (THZ).</text>
</comment>